<evidence type="ECO:0000313" key="7">
    <source>
        <dbReference type="EMBL" id="OIQ70501.1"/>
    </source>
</evidence>
<dbReference type="GO" id="GO:0006351">
    <property type="term" value="P:DNA-templated transcription"/>
    <property type="evidence" value="ECO:0007669"/>
    <property type="project" value="TreeGrafter"/>
</dbReference>
<evidence type="ECO:0000256" key="2">
    <source>
        <dbReference type="ARBA" id="ARBA00023015"/>
    </source>
</evidence>
<keyword evidence="4" id="KW-0804">Transcription</keyword>
<evidence type="ECO:0000256" key="4">
    <source>
        <dbReference type="ARBA" id="ARBA00023163"/>
    </source>
</evidence>
<gene>
    <name evidence="7" type="primary">gcvA_13</name>
    <name evidence="7" type="ORF">GALL_478850</name>
</gene>
<dbReference type="PANTHER" id="PTHR30537:SF74">
    <property type="entry name" value="HTH-TYPE TRANSCRIPTIONAL REGULATOR TRPI"/>
    <property type="match status" value="1"/>
</dbReference>
<dbReference type="SUPFAM" id="SSF46785">
    <property type="entry name" value="Winged helix' DNA-binding domain"/>
    <property type="match status" value="1"/>
</dbReference>
<dbReference type="InterPro" id="IPR058163">
    <property type="entry name" value="LysR-type_TF_proteobact-type"/>
</dbReference>
<dbReference type="InterPro" id="IPR036390">
    <property type="entry name" value="WH_DNA-bd_sf"/>
</dbReference>
<dbReference type="InterPro" id="IPR005119">
    <property type="entry name" value="LysR_subst-bd"/>
</dbReference>
<evidence type="ECO:0000256" key="3">
    <source>
        <dbReference type="ARBA" id="ARBA00023125"/>
    </source>
</evidence>
<comment type="similarity">
    <text evidence="1">Belongs to the LysR transcriptional regulatory family.</text>
</comment>
<accession>A0A1J5Q3Q3</accession>
<dbReference type="PANTHER" id="PTHR30537">
    <property type="entry name" value="HTH-TYPE TRANSCRIPTIONAL REGULATOR"/>
    <property type="match status" value="1"/>
</dbReference>
<dbReference type="InterPro" id="IPR000847">
    <property type="entry name" value="LysR_HTH_N"/>
</dbReference>
<sequence length="421" mass="46063">MNAVIFFRQAVQLGGHGIDILVCRDLCQRLNQGFAASRNPRAVLQQGRHAHFLFEVTECENVTQYAMGLLQFTNEIFLREGRENLCVTTLDHNTMAVDPPKLRLPPYTALRAFEAAARHSSFVAAARELCVTPAAVAQQVKSLEAWLGSALFERHSRGIALTPQGRHALPALSSAIDQMGLAVQRLRREIHGSELHIAALPALAQLWLSPRLPRLHLAFPDAQVSVAAMEEPPSFKRGLYDLGLFYPGAAPLKDVQTIALAQDHLLPVCAPKLLKTLGRSCQTSLHGYTLLHDAVWKNDWAIWLDAAGAHEIDATAGPHFSLYSMALQAALDGEGLLMGREYLVAPYLASGKLRAASLLRVPLATGPHLLLPIHRAGHTLTQQIAQWIQGSGPDKDNEASPPAGRRSSRLRGYADTEKGFR</sequence>
<feature type="domain" description="HTH lysR-type" evidence="6">
    <location>
        <begin position="105"/>
        <end position="162"/>
    </location>
</feature>
<dbReference type="Gene3D" id="1.10.10.10">
    <property type="entry name" value="Winged helix-like DNA-binding domain superfamily/Winged helix DNA-binding domain"/>
    <property type="match status" value="1"/>
</dbReference>
<feature type="region of interest" description="Disordered" evidence="5">
    <location>
        <begin position="390"/>
        <end position="421"/>
    </location>
</feature>
<dbReference type="InterPro" id="IPR036388">
    <property type="entry name" value="WH-like_DNA-bd_sf"/>
</dbReference>
<evidence type="ECO:0000259" key="6">
    <source>
        <dbReference type="PROSITE" id="PS50931"/>
    </source>
</evidence>
<dbReference type="EMBL" id="MLJW01004170">
    <property type="protein sequence ID" value="OIQ70501.1"/>
    <property type="molecule type" value="Genomic_DNA"/>
</dbReference>
<evidence type="ECO:0000256" key="1">
    <source>
        <dbReference type="ARBA" id="ARBA00009437"/>
    </source>
</evidence>
<name>A0A1J5Q3Q3_9ZZZZ</name>
<evidence type="ECO:0000256" key="5">
    <source>
        <dbReference type="SAM" id="MobiDB-lite"/>
    </source>
</evidence>
<feature type="compositionally biased region" description="Basic and acidic residues" evidence="5">
    <location>
        <begin position="412"/>
        <end position="421"/>
    </location>
</feature>
<dbReference type="Gene3D" id="3.40.190.10">
    <property type="entry name" value="Periplasmic binding protein-like II"/>
    <property type="match status" value="2"/>
</dbReference>
<dbReference type="SUPFAM" id="SSF53850">
    <property type="entry name" value="Periplasmic binding protein-like II"/>
    <property type="match status" value="1"/>
</dbReference>
<keyword evidence="2" id="KW-0805">Transcription regulation</keyword>
<reference evidence="7" key="1">
    <citation type="submission" date="2016-10" db="EMBL/GenBank/DDBJ databases">
        <title>Sequence of Gallionella enrichment culture.</title>
        <authorList>
            <person name="Poehlein A."/>
            <person name="Muehling M."/>
            <person name="Daniel R."/>
        </authorList>
    </citation>
    <scope>NUCLEOTIDE SEQUENCE</scope>
</reference>
<comment type="caution">
    <text evidence="7">The sequence shown here is derived from an EMBL/GenBank/DDBJ whole genome shotgun (WGS) entry which is preliminary data.</text>
</comment>
<organism evidence="7">
    <name type="scientific">mine drainage metagenome</name>
    <dbReference type="NCBI Taxonomy" id="410659"/>
    <lineage>
        <taxon>unclassified sequences</taxon>
        <taxon>metagenomes</taxon>
        <taxon>ecological metagenomes</taxon>
    </lineage>
</organism>
<dbReference type="PROSITE" id="PS50931">
    <property type="entry name" value="HTH_LYSR"/>
    <property type="match status" value="1"/>
</dbReference>
<dbReference type="Pfam" id="PF00126">
    <property type="entry name" value="HTH_1"/>
    <property type="match status" value="1"/>
</dbReference>
<dbReference type="AlphaFoldDB" id="A0A1J5Q3Q3"/>
<protein>
    <submittedName>
        <fullName evidence="7">Glycine cleavage system transcriptional activator</fullName>
    </submittedName>
</protein>
<keyword evidence="3" id="KW-0238">DNA-binding</keyword>
<dbReference type="GO" id="GO:0003700">
    <property type="term" value="F:DNA-binding transcription factor activity"/>
    <property type="evidence" value="ECO:0007669"/>
    <property type="project" value="InterPro"/>
</dbReference>
<proteinExistence type="inferred from homology"/>
<dbReference type="Pfam" id="PF03466">
    <property type="entry name" value="LysR_substrate"/>
    <property type="match status" value="1"/>
</dbReference>
<dbReference type="GO" id="GO:0043565">
    <property type="term" value="F:sequence-specific DNA binding"/>
    <property type="evidence" value="ECO:0007669"/>
    <property type="project" value="TreeGrafter"/>
</dbReference>